<accession>A0A8H6E6D2</accession>
<evidence type="ECO:0000256" key="4">
    <source>
        <dbReference type="SAM" id="MobiDB-lite"/>
    </source>
</evidence>
<evidence type="ECO:0000313" key="7">
    <source>
        <dbReference type="Proteomes" id="UP000541154"/>
    </source>
</evidence>
<sequence>MNLAMSMNQNTKRSTRFPLARKDLHTAKPLECVSEQLPTDDPNHLEGQMDDMRVDEDRLQILSSFQPSSNVIDIRRNYHLLSSDKAPSPGSKPVNKGRFPVKANSHNSVGVDGEVWSKYHRFWKSDQAGLATIAHENSIDHKIVAVKEVKQQASKRLISDLLNAKHDNIVQLLDVFSSNSSVYLVYECLELSLFNIQAACREDFLEIDMAIIGKEILKGLNYVHNELGLAHGCVDAKNILFSITTCHIKLANIGNCILNRQQEKKSNDIKALGALLVSLTEPGTSVYNSKSLQLRRPQDVSDICAEFIGQFATLGAEELLKGLVV</sequence>
<dbReference type="Pfam" id="PF00069">
    <property type="entry name" value="Pkinase"/>
    <property type="match status" value="1"/>
</dbReference>
<comment type="caution">
    <text evidence="6">The sequence shown here is derived from an EMBL/GenBank/DDBJ whole genome shotgun (WGS) entry which is preliminary data.</text>
</comment>
<dbReference type="SMART" id="SM00220">
    <property type="entry name" value="S_TKc"/>
    <property type="match status" value="1"/>
</dbReference>
<keyword evidence="1" id="KW-0723">Serine/threonine-protein kinase</keyword>
<dbReference type="GO" id="GO:0005524">
    <property type="term" value="F:ATP binding"/>
    <property type="evidence" value="ECO:0007669"/>
    <property type="project" value="UniProtKB-KW"/>
</dbReference>
<dbReference type="SUPFAM" id="SSF56112">
    <property type="entry name" value="Protein kinase-like (PK-like)"/>
    <property type="match status" value="1"/>
</dbReference>
<dbReference type="EMBL" id="SPNV01000107">
    <property type="protein sequence ID" value="KAF5861167.1"/>
    <property type="molecule type" value="Genomic_DNA"/>
</dbReference>
<evidence type="ECO:0000313" key="6">
    <source>
        <dbReference type="EMBL" id="KAF5861167.1"/>
    </source>
</evidence>
<keyword evidence="7" id="KW-1185">Reference proteome</keyword>
<dbReference type="Gene3D" id="3.30.200.20">
    <property type="entry name" value="Phosphorylase Kinase, domain 1"/>
    <property type="match status" value="1"/>
</dbReference>
<keyword evidence="3" id="KW-0067">ATP-binding</keyword>
<protein>
    <recommendedName>
        <fullName evidence="5">Protein kinase domain-containing protein</fullName>
    </recommendedName>
</protein>
<feature type="region of interest" description="Disordered" evidence="4">
    <location>
        <begin position="82"/>
        <end position="101"/>
    </location>
</feature>
<dbReference type="Proteomes" id="UP000541154">
    <property type="component" value="Unassembled WGS sequence"/>
</dbReference>
<dbReference type="PROSITE" id="PS50011">
    <property type="entry name" value="PROTEIN_KINASE_DOM"/>
    <property type="match status" value="1"/>
</dbReference>
<dbReference type="Gene3D" id="1.10.510.10">
    <property type="entry name" value="Transferase(Phosphotransferase) domain 1"/>
    <property type="match status" value="1"/>
</dbReference>
<keyword evidence="1" id="KW-0418">Kinase</keyword>
<dbReference type="InterPro" id="IPR000719">
    <property type="entry name" value="Prot_kinase_dom"/>
</dbReference>
<organism evidence="6 7">
    <name type="scientific">Petromyces alliaceus</name>
    <name type="common">Aspergillus alliaceus</name>
    <dbReference type="NCBI Taxonomy" id="209559"/>
    <lineage>
        <taxon>Eukaryota</taxon>
        <taxon>Fungi</taxon>
        <taxon>Dikarya</taxon>
        <taxon>Ascomycota</taxon>
        <taxon>Pezizomycotina</taxon>
        <taxon>Eurotiomycetes</taxon>
        <taxon>Eurotiomycetidae</taxon>
        <taxon>Eurotiales</taxon>
        <taxon>Aspergillaceae</taxon>
        <taxon>Aspergillus</taxon>
        <taxon>Aspergillus subgen. Circumdati</taxon>
    </lineage>
</organism>
<dbReference type="PANTHER" id="PTHR24055">
    <property type="entry name" value="MITOGEN-ACTIVATED PROTEIN KINASE"/>
    <property type="match status" value="1"/>
</dbReference>
<proteinExistence type="predicted"/>
<dbReference type="GO" id="GO:0004674">
    <property type="term" value="F:protein serine/threonine kinase activity"/>
    <property type="evidence" value="ECO:0007669"/>
    <property type="project" value="UniProtKB-KW"/>
</dbReference>
<dbReference type="InterPro" id="IPR011009">
    <property type="entry name" value="Kinase-like_dom_sf"/>
</dbReference>
<dbReference type="AlphaFoldDB" id="A0A8H6E6D2"/>
<evidence type="ECO:0000256" key="3">
    <source>
        <dbReference type="ARBA" id="ARBA00022840"/>
    </source>
</evidence>
<gene>
    <name evidence="6" type="ORF">ETB97_000541</name>
</gene>
<name>A0A8H6E6D2_PETAA</name>
<dbReference type="InterPro" id="IPR050117">
    <property type="entry name" value="MAPK"/>
</dbReference>
<reference evidence="6 7" key="1">
    <citation type="submission" date="2019-04" db="EMBL/GenBank/DDBJ databases">
        <title>Aspergillus burnettii sp. nov., novel species from soil in southeast Queensland.</title>
        <authorList>
            <person name="Gilchrist C.L.M."/>
            <person name="Pitt J.I."/>
            <person name="Lange L."/>
            <person name="Lacey H.J."/>
            <person name="Vuong D."/>
            <person name="Midgley D.J."/>
            <person name="Greenfield P."/>
            <person name="Bradbury M."/>
            <person name="Lacey E."/>
            <person name="Busk P.K."/>
            <person name="Pilgaard B."/>
            <person name="Chooi Y.H."/>
            <person name="Piggott A.M."/>
        </authorList>
    </citation>
    <scope>NUCLEOTIDE SEQUENCE [LARGE SCALE GENOMIC DNA]</scope>
    <source>
        <strain evidence="6 7">FRR 5400</strain>
    </source>
</reference>
<evidence type="ECO:0000256" key="1">
    <source>
        <dbReference type="ARBA" id="ARBA00022527"/>
    </source>
</evidence>
<keyword evidence="1" id="KW-0808">Transferase</keyword>
<evidence type="ECO:0000256" key="2">
    <source>
        <dbReference type="ARBA" id="ARBA00022741"/>
    </source>
</evidence>
<evidence type="ECO:0000259" key="5">
    <source>
        <dbReference type="PROSITE" id="PS50011"/>
    </source>
</evidence>
<keyword evidence="2" id="KW-0547">Nucleotide-binding</keyword>
<feature type="domain" description="Protein kinase" evidence="5">
    <location>
        <begin position="101"/>
        <end position="325"/>
    </location>
</feature>